<proteinExistence type="predicted"/>
<keyword evidence="2" id="KW-1185">Reference proteome</keyword>
<protein>
    <submittedName>
        <fullName evidence="1">Uncharacterized protein</fullName>
    </submittedName>
</protein>
<dbReference type="EMBL" id="CP015199">
    <property type="protein sequence ID" value="ANF49095.1"/>
    <property type="molecule type" value="Genomic_DNA"/>
</dbReference>
<sequence>MIGGATYSQVGINTATPNATFDVTAIPSDLSKTDGFIAPRLKGTELKAKDANYTLLQTGAIVYVTEILAPTDTTAKTINVTALGYFYFDGNIWQKMTVDLRVVGSSHITQDAGIGSNGTSVGTGTNNIALGKDVLKSNTTGKDNIGIGSSALQSNTSGNGNLVINTESSDGSGGKNTTGSYNIVLGGSALAENTDGEYNLAIGGAALNSNTTGNYNTAIGGIWTLGQNTTGILNVAVGAEALTSQIIGTGNVGIGSNALGNFVGDTNSLGNIGLGYNSGNNLRSGSDNILIGRNAVAKVSQTGSNQLNIGNWIFGDNGKIGLGTAFIPTNTLHIKGGTTDPVRFEGLKTGTATDKIVVADATGVLKTVTTASLSATDFDFSSLPSYNNDSLAAAGGLASGKLYKTTTGEIRIKL</sequence>
<reference evidence="1 2" key="1">
    <citation type="submission" date="2016-04" db="EMBL/GenBank/DDBJ databases">
        <title>Complete Genome Sequence of Chryseobacterium sp. IHBB 10212.</title>
        <authorList>
            <person name="Pal M."/>
            <person name="Swarnkar M.K."/>
            <person name="Kaushal K."/>
            <person name="Chhibber S."/>
            <person name="Singh A.K."/>
            <person name="Gulati A."/>
        </authorList>
    </citation>
    <scope>NUCLEOTIDE SEQUENCE [LARGE SCALE GENOMIC DNA]</scope>
    <source>
        <strain evidence="1 2">IHBB 10212</strain>
    </source>
</reference>
<dbReference type="AlphaFoldDB" id="A0A172XQG8"/>
<dbReference type="Proteomes" id="UP000077824">
    <property type="component" value="Chromosome"/>
</dbReference>
<evidence type="ECO:0000313" key="1">
    <source>
        <dbReference type="EMBL" id="ANF49095.1"/>
    </source>
</evidence>
<dbReference type="STRING" id="1685010.A0O34_00330"/>
<evidence type="ECO:0000313" key="2">
    <source>
        <dbReference type="Proteomes" id="UP000077824"/>
    </source>
</evidence>
<dbReference type="KEGG" id="chh:A0O34_00330"/>
<accession>A0A172XQG8</accession>
<gene>
    <name evidence="1" type="ORF">A0O34_00330</name>
</gene>
<organism evidence="1 2">
    <name type="scientific">Chryseobacterium glaciei</name>
    <dbReference type="NCBI Taxonomy" id="1685010"/>
    <lineage>
        <taxon>Bacteria</taxon>
        <taxon>Pseudomonadati</taxon>
        <taxon>Bacteroidota</taxon>
        <taxon>Flavobacteriia</taxon>
        <taxon>Flavobacteriales</taxon>
        <taxon>Weeksellaceae</taxon>
        <taxon>Chryseobacterium group</taxon>
        <taxon>Chryseobacterium</taxon>
    </lineage>
</organism>
<name>A0A172XQG8_9FLAO</name>